<comment type="caution">
    <text evidence="1">The sequence shown here is derived from an EMBL/GenBank/DDBJ whole genome shotgun (WGS) entry which is preliminary data.</text>
</comment>
<protein>
    <submittedName>
        <fullName evidence="1">Uncharacterized protein</fullName>
    </submittedName>
</protein>
<proteinExistence type="predicted"/>
<reference evidence="1 2" key="1">
    <citation type="submission" date="2023-02" db="EMBL/GenBank/DDBJ databases">
        <title>Dictyobacter halimunensis sp. nov., a new member of the class Ktedonobacteria from forest soil in a geothermal area.</title>
        <authorList>
            <person name="Rachmania M.K."/>
            <person name="Ningsih F."/>
            <person name="Sakai Y."/>
            <person name="Yabe S."/>
            <person name="Yokota A."/>
            <person name="Sjamsuridzal W."/>
        </authorList>
    </citation>
    <scope>NUCLEOTIDE SEQUENCE [LARGE SCALE GENOMIC DNA]</scope>
    <source>
        <strain evidence="1 2">S3.2.2.5</strain>
    </source>
</reference>
<dbReference type="EMBL" id="BSRI01000002">
    <property type="protein sequence ID" value="GLV59939.1"/>
    <property type="molecule type" value="Genomic_DNA"/>
</dbReference>
<dbReference type="Proteomes" id="UP001344906">
    <property type="component" value="Unassembled WGS sequence"/>
</dbReference>
<gene>
    <name evidence="1" type="ORF">KDH_67630</name>
</gene>
<organism evidence="1 2">
    <name type="scientific">Dictyobacter halimunensis</name>
    <dbReference type="NCBI Taxonomy" id="3026934"/>
    <lineage>
        <taxon>Bacteria</taxon>
        <taxon>Bacillati</taxon>
        <taxon>Chloroflexota</taxon>
        <taxon>Ktedonobacteria</taxon>
        <taxon>Ktedonobacterales</taxon>
        <taxon>Dictyobacteraceae</taxon>
        <taxon>Dictyobacter</taxon>
    </lineage>
</organism>
<evidence type="ECO:0000313" key="2">
    <source>
        <dbReference type="Proteomes" id="UP001344906"/>
    </source>
</evidence>
<evidence type="ECO:0000313" key="1">
    <source>
        <dbReference type="EMBL" id="GLV59939.1"/>
    </source>
</evidence>
<keyword evidence="2" id="KW-1185">Reference proteome</keyword>
<name>A0ABQ6G0B1_9CHLR</name>
<accession>A0ABQ6G0B1</accession>
<sequence length="55" mass="6274">MESVLQNLEQQFPPTVSTGVDILVAWGLPYFQHYIPSLEKSFFQGWNTLPGLYAD</sequence>